<feature type="domain" description="RNA polymerase Rpb2" evidence="12">
    <location>
        <begin position="630"/>
        <end position="691"/>
    </location>
</feature>
<feature type="domain" description="DNA-directed RNA polymerase subunit 2 hybrid-binding" evidence="9">
    <location>
        <begin position="967"/>
        <end position="1377"/>
    </location>
</feature>
<dbReference type="SUPFAM" id="SSF64484">
    <property type="entry name" value="beta and beta-prime subunits of DNA dependent RNA-polymerase"/>
    <property type="match status" value="1"/>
</dbReference>
<dbReference type="Gene3D" id="3.90.1100.10">
    <property type="match status" value="2"/>
</dbReference>
<dbReference type="Gene3D" id="1.10.10.60">
    <property type="entry name" value="Homeodomain-like"/>
    <property type="match status" value="1"/>
</dbReference>
<dbReference type="GO" id="GO:0003677">
    <property type="term" value="F:DNA binding"/>
    <property type="evidence" value="ECO:0007669"/>
    <property type="project" value="InterPro"/>
</dbReference>
<dbReference type="Pfam" id="PF04565">
    <property type="entry name" value="RNA_pol_Rpb2_3"/>
    <property type="match status" value="1"/>
</dbReference>
<evidence type="ECO:0000313" key="14">
    <source>
        <dbReference type="EMBL" id="QBK90499.1"/>
    </source>
</evidence>
<sequence length="1533" mass="172374">MPGELAFRLPTPATFNEMPVIRCYTCGKVPPIASYRKLLQLGLSREDAMNQLNLTRNCCRRAITNHPKLPAGVSVDSEIPSSDIDYPPVDTGDIESKKKIISILPPPFEVITTELGVPPVDIEAMAAPKEITVSRSGKLLSQYISYDGQMKDLLVIYNDWILRGLNKQVKSISIVYTPTPDGKGDWRIEPTEDIMQLWDQGKLPDGTTIFGFDKVVVNKPVKTVRADIHGARTPINKELYPSEARKKGINYFGKISATLSSKTVKIDVTRTVAADGQIIINENPKLVHSQTSKLVKLGKIPIMKRSERCWLYGMTDDQLLRHEECPSDPGGYFIIGFQEYVILIQEKLRVNMPVTYAVTKDKKSEGILMRFTAATPNGTTVILINSTLETGRVPGLTRMLRIRASFMGPEKLRSGKRRSINPFILYRLFERTGSEVSIDTIMEQIERFVEPENINRIRAILAPTVAEYIAIKANPFVYAGSFVEGLDKLEIDSPDYTDRVKAMYLKDIFPHMNDDTNYARRNVNKLNLLSLLLARFAQHRLGIRLLDDRDDWGVKRMVTSGNILEQKWRELYKSMLKETVTKISKKADLKPELTTISQNLNPAKLTDRFGKAFTGNWALRGKADENVTEILDRKSLADTLSHLNRLRKATSKRNPKAKPRYIDATQIGYADVAEAPESLACGLVNNKSIGCIVTPGGDENLIMIIIEGLKAEPGEPGLLSDTYDPDRNMFNALLVNGKFKGWCNARDLYQVLREIKTGQSHLYGPSWSKVCLYIDEKSHPKYESLWLYDDNSRPTRALLRVDTKTNKLVIDTKADGKSLWGASWDELLREGCVEYLDALEQGVKSILVAPTIKDLGSRRQHLRGVLADQQRYSELLYEVENIKANELSEFSLTVQRYITEIVMKRVENAGDTADPARDKLSDAEQIALTKKDLQSQLSRVNGIIKHLEDHPYTHMEIDPTAILGQVSAMNPFVQHNQAPRNMYACQHTKQAGGIAHSNQMHRFDTTLKALAQPERPYVETQHRVLVAGNRIAAGQMIRLAIGSYTGYNQEDSIILNEASVQRGLFLRVVYRTFRTVIKGVHGHFEDTLEIPDKALRDKRNARINRDLYHAIDPDTGLPKETIIDEETLKTLSPEERESTILARIKESEPSSATGTTVYSYRTRIRDGDCIIGKVRLNKITGITEDISEFVSFGEGGWIDGVIVTHNNGNEKIVTVRIIQYKIPQTGDKLTSQYAQKATIGIILPEEDMPFNPYTKEYVDAVFNPMGFPSRMTLGQLIDMFLGKAGVLVGERINGTSFQEVNLSNAVAIMKRYARYGYRSLGKEQLYSGITGEPLPLDLFVGETFYQNLPHHAENKLQVRPKTGPMKRGLEQPTGGRKGGGAQKLGRMEVSAIYSHGTTELGKERMCTSSDARTTVFCTACSSIARVDKVSDQYICGKCKTREHLGKCVVPNVLNYLKKMLAGAGVDFQLAFSEATEIERYQVERKSQGTEAREDWTTLRFTGETPDTELSMFEPDDTGEYTDNEDYLDWDFDT</sequence>
<feature type="domain" description="RNA polymerase Rpb2" evidence="13">
    <location>
        <begin position="824"/>
        <end position="865"/>
    </location>
</feature>
<organism evidence="14">
    <name type="scientific">Pithovirus LCPAC103</name>
    <dbReference type="NCBI Taxonomy" id="2506588"/>
    <lineage>
        <taxon>Viruses</taxon>
        <taxon>Pithoviruses</taxon>
    </lineage>
</organism>
<protein>
    <recommendedName>
        <fullName evidence="2">DNA-directed RNA polymerase</fullName>
        <ecNumber evidence="2">2.7.7.6</ecNumber>
    </recommendedName>
</protein>
<dbReference type="GO" id="GO:0003899">
    <property type="term" value="F:DNA-directed RNA polymerase activity"/>
    <property type="evidence" value="ECO:0007669"/>
    <property type="project" value="UniProtKB-EC"/>
</dbReference>
<gene>
    <name evidence="14" type="ORF">LCPAC103_01800</name>
</gene>
<feature type="region of interest" description="Disordered" evidence="8">
    <location>
        <begin position="1361"/>
        <end position="1382"/>
    </location>
</feature>
<proteinExistence type="inferred from homology"/>
<keyword evidence="6" id="KW-0804">Transcription</keyword>
<dbReference type="InterPro" id="IPR007120">
    <property type="entry name" value="DNA-dir_RNAP_su2_dom"/>
</dbReference>
<evidence type="ECO:0000256" key="2">
    <source>
        <dbReference type="ARBA" id="ARBA00012418"/>
    </source>
</evidence>
<reference evidence="14" key="1">
    <citation type="journal article" date="2019" name="MBio">
        <title>Virus Genomes from Deep Sea Sediments Expand the Ocean Megavirome and Support Independent Origins of Viral Gigantism.</title>
        <authorList>
            <person name="Backstrom D."/>
            <person name="Yutin N."/>
            <person name="Jorgensen S.L."/>
            <person name="Dharamshi J."/>
            <person name="Homa F."/>
            <person name="Zaremba-Niedwiedzka K."/>
            <person name="Spang A."/>
            <person name="Wolf Y.I."/>
            <person name="Koonin E.V."/>
            <person name="Ettema T.J."/>
        </authorList>
    </citation>
    <scope>NUCLEOTIDE SEQUENCE</scope>
</reference>
<dbReference type="EMBL" id="MK500492">
    <property type="protein sequence ID" value="QBK90499.1"/>
    <property type="molecule type" value="Genomic_DNA"/>
</dbReference>
<comment type="catalytic activity">
    <reaction evidence="7">
        <text>RNA(n) + a ribonucleoside 5'-triphosphate = RNA(n+1) + diphosphate</text>
        <dbReference type="Rhea" id="RHEA:21248"/>
        <dbReference type="Rhea" id="RHEA-COMP:14527"/>
        <dbReference type="Rhea" id="RHEA-COMP:17342"/>
        <dbReference type="ChEBI" id="CHEBI:33019"/>
        <dbReference type="ChEBI" id="CHEBI:61557"/>
        <dbReference type="ChEBI" id="CHEBI:140395"/>
        <dbReference type="EC" id="2.7.7.6"/>
    </reaction>
</comment>
<dbReference type="InterPro" id="IPR015712">
    <property type="entry name" value="DNA-dir_RNA_pol_su2"/>
</dbReference>
<keyword evidence="5" id="KW-0548">Nucleotidyltransferase</keyword>
<dbReference type="PANTHER" id="PTHR20856">
    <property type="entry name" value="DNA-DIRECTED RNA POLYMERASE I SUBUNIT 2"/>
    <property type="match status" value="1"/>
</dbReference>
<dbReference type="InterPro" id="IPR007645">
    <property type="entry name" value="RNA_pol_Rpb2_3"/>
</dbReference>
<accession>A0A481Z5V6</accession>
<dbReference type="Pfam" id="PF04563">
    <property type="entry name" value="RNA_pol_Rpb2_1"/>
    <property type="match status" value="1"/>
</dbReference>
<dbReference type="Pfam" id="PF01194">
    <property type="entry name" value="RNA_pol_N"/>
    <property type="match status" value="1"/>
</dbReference>
<dbReference type="Pfam" id="PF00562">
    <property type="entry name" value="RNA_pol_Rpb2_6"/>
    <property type="match status" value="1"/>
</dbReference>
<feature type="domain" description="RNA polymerase beta subunit protrusion" evidence="11">
    <location>
        <begin position="212"/>
        <end position="588"/>
    </location>
</feature>
<dbReference type="SUPFAM" id="SSF46924">
    <property type="entry name" value="RNA polymerase subunit RPB10"/>
    <property type="match status" value="1"/>
</dbReference>
<keyword evidence="3 14" id="KW-0240">DNA-directed RNA polymerase</keyword>
<comment type="similarity">
    <text evidence="1">Belongs to the RNA polymerase beta chain family.</text>
</comment>
<evidence type="ECO:0000256" key="6">
    <source>
        <dbReference type="ARBA" id="ARBA00023163"/>
    </source>
</evidence>
<dbReference type="EC" id="2.7.7.6" evidence="2"/>
<dbReference type="Pfam" id="PF04567">
    <property type="entry name" value="RNA_pol_Rpb2_5"/>
    <property type="match status" value="1"/>
</dbReference>
<keyword evidence="4" id="KW-0808">Transferase</keyword>
<evidence type="ECO:0000259" key="9">
    <source>
        <dbReference type="Pfam" id="PF00562"/>
    </source>
</evidence>
<dbReference type="InterPro" id="IPR007644">
    <property type="entry name" value="RNA_pol_bsu_protrusion"/>
</dbReference>
<evidence type="ECO:0000259" key="11">
    <source>
        <dbReference type="Pfam" id="PF04563"/>
    </source>
</evidence>
<evidence type="ECO:0000256" key="1">
    <source>
        <dbReference type="ARBA" id="ARBA00006835"/>
    </source>
</evidence>
<evidence type="ECO:0000256" key="7">
    <source>
        <dbReference type="ARBA" id="ARBA00048552"/>
    </source>
</evidence>
<evidence type="ECO:0000259" key="13">
    <source>
        <dbReference type="Pfam" id="PF04567"/>
    </source>
</evidence>
<name>A0A481Z5V6_9VIRU</name>
<dbReference type="Gene3D" id="3.90.1800.10">
    <property type="entry name" value="RNA polymerase alpha subunit dimerisation domain"/>
    <property type="match status" value="1"/>
</dbReference>
<evidence type="ECO:0000256" key="8">
    <source>
        <dbReference type="SAM" id="MobiDB-lite"/>
    </source>
</evidence>
<dbReference type="InterPro" id="IPR007647">
    <property type="entry name" value="RNA_pol_Rpb2_5"/>
</dbReference>
<evidence type="ECO:0000259" key="10">
    <source>
        <dbReference type="Pfam" id="PF04560"/>
    </source>
</evidence>
<dbReference type="InterPro" id="IPR037033">
    <property type="entry name" value="DNA-dir_RNAP_su2_hyb_sf"/>
</dbReference>
<evidence type="ECO:0000259" key="12">
    <source>
        <dbReference type="Pfam" id="PF04565"/>
    </source>
</evidence>
<dbReference type="Pfam" id="PF04560">
    <property type="entry name" value="RNA_pol_Rpb2_7"/>
    <property type="match status" value="1"/>
</dbReference>
<dbReference type="InterPro" id="IPR000268">
    <property type="entry name" value="RPABC5/Rpb10"/>
</dbReference>
<dbReference type="InterPro" id="IPR023580">
    <property type="entry name" value="RNA_pol_su_RPB10"/>
</dbReference>
<evidence type="ECO:0000256" key="3">
    <source>
        <dbReference type="ARBA" id="ARBA00022478"/>
    </source>
</evidence>
<evidence type="ECO:0000256" key="4">
    <source>
        <dbReference type="ARBA" id="ARBA00022679"/>
    </source>
</evidence>
<dbReference type="Gene3D" id="2.40.270.10">
    <property type="entry name" value="DNA-directed RNA polymerase, subunit 2, domain 6"/>
    <property type="match status" value="2"/>
</dbReference>
<dbReference type="GO" id="GO:0032549">
    <property type="term" value="F:ribonucleoside binding"/>
    <property type="evidence" value="ECO:0007669"/>
    <property type="project" value="InterPro"/>
</dbReference>
<dbReference type="GO" id="GO:0000428">
    <property type="term" value="C:DNA-directed RNA polymerase complex"/>
    <property type="evidence" value="ECO:0007669"/>
    <property type="project" value="UniProtKB-KW"/>
</dbReference>
<evidence type="ECO:0000256" key="5">
    <source>
        <dbReference type="ARBA" id="ARBA00022695"/>
    </source>
</evidence>
<dbReference type="GO" id="GO:0006351">
    <property type="term" value="P:DNA-templated transcription"/>
    <property type="evidence" value="ECO:0007669"/>
    <property type="project" value="InterPro"/>
</dbReference>
<dbReference type="InterPro" id="IPR007641">
    <property type="entry name" value="RNA_pol_Rpb2_7"/>
</dbReference>
<feature type="domain" description="RNA polymerase Rpb2" evidence="10">
    <location>
        <begin position="1380"/>
        <end position="1469"/>
    </location>
</feature>